<dbReference type="InterPro" id="IPR012934">
    <property type="entry name" value="Znf_AD"/>
</dbReference>
<dbReference type="PANTHER" id="PTHR24394">
    <property type="entry name" value="ZINC FINGER PROTEIN"/>
    <property type="match status" value="1"/>
</dbReference>
<feature type="binding site" evidence="8">
    <location>
        <position position="12"/>
    </location>
    <ligand>
        <name>Zn(2+)</name>
        <dbReference type="ChEBI" id="CHEBI:29105"/>
    </ligand>
</feature>
<evidence type="ECO:0000313" key="12">
    <source>
        <dbReference type="EMBL" id="CAH0554617.1"/>
    </source>
</evidence>
<dbReference type="OrthoDB" id="8922241at2759"/>
<dbReference type="EMBL" id="OV121135">
    <property type="protein sequence ID" value="CAH0554617.1"/>
    <property type="molecule type" value="Genomic_DNA"/>
</dbReference>
<dbReference type="PROSITE" id="PS50157">
    <property type="entry name" value="ZINC_FINGER_C2H2_2"/>
    <property type="match status" value="6"/>
</dbReference>
<gene>
    <name evidence="12" type="ORF">MELIAE_LOCUS6162</name>
</gene>
<dbReference type="PANTHER" id="PTHR24394:SF29">
    <property type="entry name" value="MYONEURIN"/>
    <property type="match status" value="1"/>
</dbReference>
<dbReference type="Gene3D" id="3.30.160.60">
    <property type="entry name" value="Classic Zinc Finger"/>
    <property type="match status" value="5"/>
</dbReference>
<dbReference type="InterPro" id="IPR036236">
    <property type="entry name" value="Znf_C2H2_sf"/>
</dbReference>
<evidence type="ECO:0000256" key="7">
    <source>
        <dbReference type="PROSITE-ProRule" id="PRU00042"/>
    </source>
</evidence>
<dbReference type="GO" id="GO:0000981">
    <property type="term" value="F:DNA-binding transcription factor activity, RNA polymerase II-specific"/>
    <property type="evidence" value="ECO:0007669"/>
    <property type="project" value="TreeGrafter"/>
</dbReference>
<evidence type="ECO:0000256" key="2">
    <source>
        <dbReference type="ARBA" id="ARBA00022723"/>
    </source>
</evidence>
<dbReference type="GO" id="GO:0008270">
    <property type="term" value="F:zinc ion binding"/>
    <property type="evidence" value="ECO:0007669"/>
    <property type="project" value="UniProtKB-UniRule"/>
</dbReference>
<keyword evidence="9" id="KW-0175">Coiled coil</keyword>
<accession>A0A9P0FFV5</accession>
<dbReference type="SMART" id="SM00868">
    <property type="entry name" value="zf-AD"/>
    <property type="match status" value="1"/>
</dbReference>
<keyword evidence="4 7" id="KW-0863">Zinc-finger</keyword>
<keyword evidence="3" id="KW-0677">Repeat</keyword>
<evidence type="ECO:0000256" key="5">
    <source>
        <dbReference type="ARBA" id="ARBA00022833"/>
    </source>
</evidence>
<dbReference type="SUPFAM" id="SSF57716">
    <property type="entry name" value="Glucocorticoid receptor-like (DNA-binding domain)"/>
    <property type="match status" value="1"/>
</dbReference>
<sequence>MKMDLTKKCRACLNEDPEMHYLFAELDQGLSLAEILQNLNFEVCENDGFPPFLCQNCTVIMIDFFNLKTIYLENEGHLKELISQAEKQAEIEEFCEEDLNDNEELEENYEEALIEDENSNNEETVMFVVEENDEEIKDSEFKYEYLSNEELFKKKQKNLIPKYSTDDIEEKTTYLTYKKDVNSKKPWICDICGSCFNRKSDLLDHSESHSSEKKYICPYCGKSFKRRTVLGKHVRIHTHPREAICELCGKAFNDKSTLKTHIMLIHEKSRNFYCKLCGLSFPLKSTLEKHVLRHNPNRKRNFKCDLCFTAYRDKSSLKRHKTVKHSNNKVKCECGKEYTTITNLLKHQRKYHTGFNDNDLNKVIIQVEVQDSQ</sequence>
<feature type="coiled-coil region" evidence="9">
    <location>
        <begin position="95"/>
        <end position="122"/>
    </location>
</feature>
<evidence type="ECO:0000256" key="3">
    <source>
        <dbReference type="ARBA" id="ARBA00022737"/>
    </source>
</evidence>
<evidence type="ECO:0000313" key="13">
    <source>
        <dbReference type="Proteomes" id="UP001154078"/>
    </source>
</evidence>
<proteinExistence type="predicted"/>
<protein>
    <submittedName>
        <fullName evidence="12">Uncharacterized protein</fullName>
    </submittedName>
</protein>
<feature type="binding site" evidence="8">
    <location>
        <position position="54"/>
    </location>
    <ligand>
        <name>Zn(2+)</name>
        <dbReference type="ChEBI" id="CHEBI:29105"/>
    </ligand>
</feature>
<evidence type="ECO:0000256" key="8">
    <source>
        <dbReference type="PROSITE-ProRule" id="PRU01263"/>
    </source>
</evidence>
<feature type="domain" description="C2H2-type" evidence="10">
    <location>
        <begin position="243"/>
        <end position="271"/>
    </location>
</feature>
<dbReference type="AlphaFoldDB" id="A0A9P0FFV5"/>
<keyword evidence="13" id="KW-1185">Reference proteome</keyword>
<feature type="binding site" evidence="8">
    <location>
        <position position="9"/>
    </location>
    <ligand>
        <name>Zn(2+)</name>
        <dbReference type="ChEBI" id="CHEBI:29105"/>
    </ligand>
</feature>
<feature type="domain" description="C2H2-type" evidence="10">
    <location>
        <begin position="187"/>
        <end position="214"/>
    </location>
</feature>
<name>A0A9P0FFV5_BRAAE</name>
<keyword evidence="6" id="KW-0539">Nucleus</keyword>
<reference evidence="12" key="1">
    <citation type="submission" date="2021-12" db="EMBL/GenBank/DDBJ databases">
        <authorList>
            <person name="King R."/>
        </authorList>
    </citation>
    <scope>NUCLEOTIDE SEQUENCE</scope>
</reference>
<feature type="domain" description="ZAD" evidence="11">
    <location>
        <begin position="7"/>
        <end position="81"/>
    </location>
</feature>
<comment type="subcellular location">
    <subcellularLocation>
        <location evidence="1">Nucleus</location>
    </subcellularLocation>
</comment>
<evidence type="ECO:0000259" key="11">
    <source>
        <dbReference type="PROSITE" id="PS51915"/>
    </source>
</evidence>
<organism evidence="12 13">
    <name type="scientific">Brassicogethes aeneus</name>
    <name type="common">Rape pollen beetle</name>
    <name type="synonym">Meligethes aeneus</name>
    <dbReference type="NCBI Taxonomy" id="1431903"/>
    <lineage>
        <taxon>Eukaryota</taxon>
        <taxon>Metazoa</taxon>
        <taxon>Ecdysozoa</taxon>
        <taxon>Arthropoda</taxon>
        <taxon>Hexapoda</taxon>
        <taxon>Insecta</taxon>
        <taxon>Pterygota</taxon>
        <taxon>Neoptera</taxon>
        <taxon>Endopterygota</taxon>
        <taxon>Coleoptera</taxon>
        <taxon>Polyphaga</taxon>
        <taxon>Cucujiformia</taxon>
        <taxon>Nitidulidae</taxon>
        <taxon>Meligethinae</taxon>
        <taxon>Brassicogethes</taxon>
    </lineage>
</organism>
<evidence type="ECO:0000256" key="6">
    <source>
        <dbReference type="ARBA" id="ARBA00023242"/>
    </source>
</evidence>
<dbReference type="Pfam" id="PF07776">
    <property type="entry name" value="zf-AD"/>
    <property type="match status" value="1"/>
</dbReference>
<dbReference type="PROSITE" id="PS00028">
    <property type="entry name" value="ZINC_FINGER_C2H2_1"/>
    <property type="match status" value="5"/>
</dbReference>
<dbReference type="FunFam" id="3.30.160.60:FF:002343">
    <property type="entry name" value="Zinc finger protein 33A"/>
    <property type="match status" value="1"/>
</dbReference>
<feature type="domain" description="C2H2-type" evidence="10">
    <location>
        <begin position="272"/>
        <end position="299"/>
    </location>
</feature>
<keyword evidence="2 8" id="KW-0479">Metal-binding</keyword>
<dbReference type="SMART" id="SM00355">
    <property type="entry name" value="ZnF_C2H2"/>
    <property type="match status" value="6"/>
</dbReference>
<dbReference type="Pfam" id="PF00096">
    <property type="entry name" value="zf-C2H2"/>
    <property type="match status" value="6"/>
</dbReference>
<dbReference type="GO" id="GO:0005634">
    <property type="term" value="C:nucleus"/>
    <property type="evidence" value="ECO:0007669"/>
    <property type="project" value="UniProtKB-SubCell"/>
</dbReference>
<evidence type="ECO:0000259" key="10">
    <source>
        <dbReference type="PROSITE" id="PS50157"/>
    </source>
</evidence>
<evidence type="ECO:0000256" key="1">
    <source>
        <dbReference type="ARBA" id="ARBA00004123"/>
    </source>
</evidence>
<dbReference type="SUPFAM" id="SSF57667">
    <property type="entry name" value="beta-beta-alpha zinc fingers"/>
    <property type="match status" value="4"/>
</dbReference>
<dbReference type="InterPro" id="IPR013087">
    <property type="entry name" value="Znf_C2H2_type"/>
</dbReference>
<keyword evidence="5 8" id="KW-0862">Zinc</keyword>
<evidence type="ECO:0000256" key="9">
    <source>
        <dbReference type="SAM" id="Coils"/>
    </source>
</evidence>
<feature type="domain" description="C2H2-type" evidence="10">
    <location>
        <begin position="302"/>
        <end position="330"/>
    </location>
</feature>
<feature type="domain" description="C2H2-type" evidence="10">
    <location>
        <begin position="215"/>
        <end position="242"/>
    </location>
</feature>
<dbReference type="PROSITE" id="PS51915">
    <property type="entry name" value="ZAD"/>
    <property type="match status" value="1"/>
</dbReference>
<dbReference type="Proteomes" id="UP001154078">
    <property type="component" value="Chromosome 4"/>
</dbReference>
<evidence type="ECO:0000256" key="4">
    <source>
        <dbReference type="ARBA" id="ARBA00022771"/>
    </source>
</evidence>
<feature type="domain" description="C2H2-type" evidence="10">
    <location>
        <begin position="328"/>
        <end position="357"/>
    </location>
</feature>
<feature type="binding site" evidence="8">
    <location>
        <position position="57"/>
    </location>
    <ligand>
        <name>Zn(2+)</name>
        <dbReference type="ChEBI" id="CHEBI:29105"/>
    </ligand>
</feature>